<dbReference type="Proteomes" id="UP000550707">
    <property type="component" value="Unassembled WGS sequence"/>
</dbReference>
<dbReference type="AlphaFoldDB" id="A0A7J8IWX6"/>
<sequence>MRILRPHPDLLTGALGVGPSHLDLTDAPGHEGSNVPMKDPAVGLLGKQSQQAEKRTMRCFHRRSGRYLWRTEG</sequence>
<comment type="caution">
    <text evidence="1">The sequence shown here is derived from an EMBL/GenBank/DDBJ whole genome shotgun (WGS) entry which is preliminary data.</text>
</comment>
<dbReference type="EMBL" id="JACASF010000003">
    <property type="protein sequence ID" value="KAF6489146.1"/>
    <property type="molecule type" value="Genomic_DNA"/>
</dbReference>
<protein>
    <submittedName>
        <fullName evidence="1">Uncharacterized protein</fullName>
    </submittedName>
</protein>
<evidence type="ECO:0000313" key="1">
    <source>
        <dbReference type="EMBL" id="KAF6489146.1"/>
    </source>
</evidence>
<reference evidence="1 2" key="1">
    <citation type="journal article" date="2020" name="Nature">
        <title>Six reference-quality genomes reveal evolution of bat adaptations.</title>
        <authorList>
            <person name="Jebb D."/>
            <person name="Huang Z."/>
            <person name="Pippel M."/>
            <person name="Hughes G.M."/>
            <person name="Lavrichenko K."/>
            <person name="Devanna P."/>
            <person name="Winkler S."/>
            <person name="Jermiin L.S."/>
            <person name="Skirmuntt E.C."/>
            <person name="Katzourakis A."/>
            <person name="Burkitt-Gray L."/>
            <person name="Ray D.A."/>
            <person name="Sullivan K.A.M."/>
            <person name="Roscito J.G."/>
            <person name="Kirilenko B.M."/>
            <person name="Davalos L.M."/>
            <person name="Corthals A.P."/>
            <person name="Power M.L."/>
            <person name="Jones G."/>
            <person name="Ransome R.D."/>
            <person name="Dechmann D.K.N."/>
            <person name="Locatelli A.G."/>
            <person name="Puechmaille S.J."/>
            <person name="Fedrigo O."/>
            <person name="Jarvis E.D."/>
            <person name="Hiller M."/>
            <person name="Vernes S.C."/>
            <person name="Myers E.W."/>
            <person name="Teeling E.C."/>
        </authorList>
    </citation>
    <scope>NUCLEOTIDE SEQUENCE [LARGE SCALE GENOMIC DNA]</scope>
    <source>
        <strain evidence="1">MMolMol1</strain>
        <tissue evidence="1">Muscle</tissue>
    </source>
</reference>
<accession>A0A7J8IWX6</accession>
<organism evidence="1 2">
    <name type="scientific">Molossus molossus</name>
    <name type="common">Pallas' mastiff bat</name>
    <name type="synonym">Vespertilio molossus</name>
    <dbReference type="NCBI Taxonomy" id="27622"/>
    <lineage>
        <taxon>Eukaryota</taxon>
        <taxon>Metazoa</taxon>
        <taxon>Chordata</taxon>
        <taxon>Craniata</taxon>
        <taxon>Vertebrata</taxon>
        <taxon>Euteleostomi</taxon>
        <taxon>Mammalia</taxon>
        <taxon>Eutheria</taxon>
        <taxon>Laurasiatheria</taxon>
        <taxon>Chiroptera</taxon>
        <taxon>Yangochiroptera</taxon>
        <taxon>Molossidae</taxon>
        <taxon>Molossus</taxon>
    </lineage>
</organism>
<name>A0A7J8IWX6_MOLMO</name>
<dbReference type="InParanoid" id="A0A7J8IWX6"/>
<proteinExistence type="predicted"/>
<evidence type="ECO:0000313" key="2">
    <source>
        <dbReference type="Proteomes" id="UP000550707"/>
    </source>
</evidence>
<keyword evidence="2" id="KW-1185">Reference proteome</keyword>
<gene>
    <name evidence="1" type="ORF">HJG59_003289</name>
</gene>